<reference evidence="4" key="1">
    <citation type="submission" date="2023-06" db="EMBL/GenBank/DDBJ databases">
        <title>Genome-scale phylogeny and comparative genomics of the fungal order Sordariales.</title>
        <authorList>
            <consortium name="Lawrence Berkeley National Laboratory"/>
            <person name="Hensen N."/>
            <person name="Bonometti L."/>
            <person name="Westerberg I."/>
            <person name="Brannstrom I.O."/>
            <person name="Guillou S."/>
            <person name="Cros-Aarteil S."/>
            <person name="Calhoun S."/>
            <person name="Haridas S."/>
            <person name="Kuo A."/>
            <person name="Mondo S."/>
            <person name="Pangilinan J."/>
            <person name="Riley R."/>
            <person name="LaButti K."/>
            <person name="Andreopoulos B."/>
            <person name="Lipzen A."/>
            <person name="Chen C."/>
            <person name="Yanf M."/>
            <person name="Daum C."/>
            <person name="Ng V."/>
            <person name="Clum A."/>
            <person name="Steindorff A."/>
            <person name="Ohm R."/>
            <person name="Martin F."/>
            <person name="Silar P."/>
            <person name="Natvig D."/>
            <person name="Lalanne C."/>
            <person name="Gautier V."/>
            <person name="Ament-velasquez S.L."/>
            <person name="Kruys A."/>
            <person name="Hutchinson M.I."/>
            <person name="Powell A.J."/>
            <person name="Barry K."/>
            <person name="Miller A.N."/>
            <person name="Grigoriev I.V."/>
            <person name="Debuchy R."/>
            <person name="Gladieux P."/>
            <person name="Thoren M.H."/>
            <person name="Johannesson H."/>
        </authorList>
    </citation>
    <scope>NUCLEOTIDE SEQUENCE</scope>
    <source>
        <strain evidence="4">SMH2392-1A</strain>
    </source>
</reference>
<dbReference type="Proteomes" id="UP001172101">
    <property type="component" value="Unassembled WGS sequence"/>
</dbReference>
<feature type="compositionally biased region" description="Basic and acidic residues" evidence="2">
    <location>
        <begin position="609"/>
        <end position="619"/>
    </location>
</feature>
<evidence type="ECO:0000313" key="4">
    <source>
        <dbReference type="EMBL" id="KAK0714046.1"/>
    </source>
</evidence>
<dbReference type="AlphaFoldDB" id="A0AA40ADW7"/>
<evidence type="ECO:0000259" key="3">
    <source>
        <dbReference type="Pfam" id="PF24852"/>
    </source>
</evidence>
<dbReference type="EMBL" id="JAUIRO010000005">
    <property type="protein sequence ID" value="KAK0714046.1"/>
    <property type="molecule type" value="Genomic_DNA"/>
</dbReference>
<feature type="coiled-coil region" evidence="1">
    <location>
        <begin position="289"/>
        <end position="316"/>
    </location>
</feature>
<dbReference type="RefSeq" id="XP_060295368.1">
    <property type="nucleotide sequence ID" value="XM_060440211.1"/>
</dbReference>
<feature type="domain" description="DUF7726" evidence="3">
    <location>
        <begin position="400"/>
        <end position="471"/>
    </location>
</feature>
<sequence>MIFTLYRIRGNWHGCNTSSHSGYKQTPPPGNSNERDARNDRTPQSSQTIRYRMARRAVAMPRANHNDRESLMSRLEEHAGEWIGDITLRKAMSVASYYFSLPNHRGGVVDPYARYYTTDGDEVTFNDVPLAKIAKDVESMVKTNVPIDRRTEIYHKVLAGMPGHQEVPEWDTKSTASIYAKPLTPFSKPRDATVTNQDLLDALAPAAEITLAHARGIGIQATWWDAMSNGAFSCSMSFGDGVKGGRLGRPHTLEDVPVHYFRDRLMDWIAESLKGSNERKQVARKAICLDLADTEIEEYTRLVAEDREKLNEEAERPSTPPTREEWARQILEDGGVVKTIGQAMKIVLMNEAVEEVDGTIDWETPKPMGIRRGRKGVEGSVVTPHWAPLVYEGGLVPDTHVDRDCDQVRAMIKTFLSSWEWSAETFRLALGASVSRDKFTTFLKKRGADAAQLRSAAYLLSWEFFNRRQKLALSIVDVDFRDDLKTLEKNCRNESLSEPQRALGKAQEEELEALTEKHYKELDALLKAQKERTGALDKTHIDQLKVLREAQPRRSTRRSRAPTHGLRNESLSEQMRVLAEAQEKESKALSKEHEKELEALQTTQYQESKTLERASEESMKALVEAHPGSSNRGKRASNGPDGSRTKRTRSSG</sequence>
<proteinExistence type="predicted"/>
<feature type="region of interest" description="Disordered" evidence="2">
    <location>
        <begin position="543"/>
        <end position="652"/>
    </location>
</feature>
<keyword evidence="1" id="KW-0175">Coiled coil</keyword>
<evidence type="ECO:0000256" key="2">
    <source>
        <dbReference type="SAM" id="MobiDB-lite"/>
    </source>
</evidence>
<feature type="compositionally biased region" description="Basic and acidic residues" evidence="2">
    <location>
        <begin position="543"/>
        <end position="552"/>
    </location>
</feature>
<dbReference type="InterPro" id="IPR056143">
    <property type="entry name" value="DUF7726"/>
</dbReference>
<feature type="compositionally biased region" description="Basic and acidic residues" evidence="2">
    <location>
        <begin position="581"/>
        <end position="598"/>
    </location>
</feature>
<feature type="region of interest" description="Disordered" evidence="2">
    <location>
        <begin position="16"/>
        <end position="47"/>
    </location>
</feature>
<dbReference type="GeneID" id="85323481"/>
<comment type="caution">
    <text evidence="4">The sequence shown here is derived from an EMBL/GenBank/DDBJ whole genome shotgun (WGS) entry which is preliminary data.</text>
</comment>
<protein>
    <recommendedName>
        <fullName evidence="3">DUF7726 domain-containing protein</fullName>
    </recommendedName>
</protein>
<keyword evidence="5" id="KW-1185">Reference proteome</keyword>
<gene>
    <name evidence="4" type="ORF">B0T26DRAFT_678309</name>
</gene>
<dbReference type="Pfam" id="PF24852">
    <property type="entry name" value="DUF7726"/>
    <property type="match status" value="1"/>
</dbReference>
<name>A0AA40ADW7_9PEZI</name>
<evidence type="ECO:0000313" key="5">
    <source>
        <dbReference type="Proteomes" id="UP001172101"/>
    </source>
</evidence>
<accession>A0AA40ADW7</accession>
<organism evidence="4 5">
    <name type="scientific">Lasiosphaeria miniovina</name>
    <dbReference type="NCBI Taxonomy" id="1954250"/>
    <lineage>
        <taxon>Eukaryota</taxon>
        <taxon>Fungi</taxon>
        <taxon>Dikarya</taxon>
        <taxon>Ascomycota</taxon>
        <taxon>Pezizomycotina</taxon>
        <taxon>Sordariomycetes</taxon>
        <taxon>Sordariomycetidae</taxon>
        <taxon>Sordariales</taxon>
        <taxon>Lasiosphaeriaceae</taxon>
        <taxon>Lasiosphaeria</taxon>
    </lineage>
</organism>
<evidence type="ECO:0000256" key="1">
    <source>
        <dbReference type="SAM" id="Coils"/>
    </source>
</evidence>